<keyword evidence="4 6" id="KW-1133">Transmembrane helix</keyword>
<accession>A0A1B3ZFB3</accession>
<dbReference type="GO" id="GO:0005886">
    <property type="term" value="C:plasma membrane"/>
    <property type="evidence" value="ECO:0007669"/>
    <property type="project" value="UniProtKB-SubCell"/>
</dbReference>
<feature type="transmembrane region" description="Helical" evidence="6">
    <location>
        <begin position="216"/>
        <end position="241"/>
    </location>
</feature>
<reference evidence="7 8" key="1">
    <citation type="submission" date="2016-01" db="EMBL/GenBank/DDBJ databases">
        <title>Complete genome and mega plasmid sequence of Sphingomonas panacis DCY99 elicits systemic resistance in rice to Xanthomonas oryzae.</title>
        <authorList>
            <person name="Kim Y.J."/>
            <person name="Yang D.C."/>
            <person name="Sing P."/>
        </authorList>
    </citation>
    <scope>NUCLEOTIDE SEQUENCE [LARGE SCALE GENOMIC DNA]</scope>
    <source>
        <strain evidence="7 8">DCY99</strain>
    </source>
</reference>
<keyword evidence="3 6" id="KW-0812">Transmembrane</keyword>
<evidence type="ECO:0000256" key="4">
    <source>
        <dbReference type="ARBA" id="ARBA00022989"/>
    </source>
</evidence>
<evidence type="ECO:0000313" key="8">
    <source>
        <dbReference type="Proteomes" id="UP000094256"/>
    </source>
</evidence>
<dbReference type="EMBL" id="CP014168">
    <property type="protein sequence ID" value="AOH86110.1"/>
    <property type="molecule type" value="Genomic_DNA"/>
</dbReference>
<feature type="transmembrane region" description="Helical" evidence="6">
    <location>
        <begin position="247"/>
        <end position="271"/>
    </location>
</feature>
<proteinExistence type="predicted"/>
<dbReference type="Proteomes" id="UP000094256">
    <property type="component" value="Chromosome"/>
</dbReference>
<dbReference type="RefSeq" id="WP_069206625.1">
    <property type="nucleotide sequence ID" value="NZ_CP014168.1"/>
</dbReference>
<evidence type="ECO:0000256" key="2">
    <source>
        <dbReference type="ARBA" id="ARBA00022475"/>
    </source>
</evidence>
<evidence type="ECO:0000313" key="7">
    <source>
        <dbReference type="EMBL" id="AOH86110.1"/>
    </source>
</evidence>
<feature type="transmembrane region" description="Helical" evidence="6">
    <location>
        <begin position="278"/>
        <end position="298"/>
    </location>
</feature>
<dbReference type="NCBIfam" id="TIGR03476">
    <property type="entry name" value="HpnL"/>
    <property type="match status" value="1"/>
</dbReference>
<dbReference type="OrthoDB" id="7348988at2"/>
<feature type="transmembrane region" description="Helical" evidence="6">
    <location>
        <begin position="129"/>
        <end position="149"/>
    </location>
</feature>
<sequence>MNRFARAGLLAATLIGIAVAGWTVGAVGARQVFVAMAAIGWLGMGAFLLCSVGVLLLLGGAWLVTAPGQPLRRLPLFVWARTTREAATDVLPFSQLGGLVVGARTLGVRGVPDSLIYASMVADMTTEMAAQLLFTIGGVAALLVVLTSGPVHAGLVPLAIGGLGVMAVLMIAFVVGQRPVLKLIGALAARMIPGSVEAVGAVRVQLDAVYRQPKRILAAFALNLLAWVGSAAGAWVALWFMGSHVPLWAALTIEALIFTLRSVAFAVPGAIGIQEAAYALIGPVFGLPPTTALALSLLKRARDLIIGVPAILAWQAGEVGALVAKRAEPA</sequence>
<dbReference type="AlphaFoldDB" id="A0A1B3ZFB3"/>
<organism evidence="7 8">
    <name type="scientific">Sphingomonas panacis</name>
    <dbReference type="NCBI Taxonomy" id="1560345"/>
    <lineage>
        <taxon>Bacteria</taxon>
        <taxon>Pseudomonadati</taxon>
        <taxon>Pseudomonadota</taxon>
        <taxon>Alphaproteobacteria</taxon>
        <taxon>Sphingomonadales</taxon>
        <taxon>Sphingomonadaceae</taxon>
        <taxon>Sphingomonas</taxon>
    </lineage>
</organism>
<name>A0A1B3ZFB3_9SPHN</name>
<feature type="transmembrane region" description="Helical" evidence="6">
    <location>
        <begin position="38"/>
        <end position="64"/>
    </location>
</feature>
<dbReference type="Pfam" id="PF03706">
    <property type="entry name" value="LPG_synthase_TM"/>
    <property type="match status" value="1"/>
</dbReference>
<keyword evidence="8" id="KW-1185">Reference proteome</keyword>
<keyword evidence="2" id="KW-1003">Cell membrane</keyword>
<gene>
    <name evidence="7" type="ORF">AWL63_21265</name>
</gene>
<keyword evidence="5 6" id="KW-0472">Membrane</keyword>
<evidence type="ECO:0000256" key="6">
    <source>
        <dbReference type="SAM" id="Phobius"/>
    </source>
</evidence>
<evidence type="ECO:0000256" key="1">
    <source>
        <dbReference type="ARBA" id="ARBA00004651"/>
    </source>
</evidence>
<evidence type="ECO:0000256" key="3">
    <source>
        <dbReference type="ARBA" id="ARBA00022692"/>
    </source>
</evidence>
<comment type="subcellular location">
    <subcellularLocation>
        <location evidence="1">Cell membrane</location>
        <topology evidence="1">Multi-pass membrane protein</topology>
    </subcellularLocation>
</comment>
<dbReference type="InterPro" id="IPR022791">
    <property type="entry name" value="L-PG_synthase/AglD"/>
</dbReference>
<evidence type="ECO:0008006" key="9">
    <source>
        <dbReference type="Google" id="ProtNLM"/>
    </source>
</evidence>
<protein>
    <recommendedName>
        <fullName evidence="9">HpnL family protein</fullName>
    </recommendedName>
</protein>
<evidence type="ECO:0000256" key="5">
    <source>
        <dbReference type="ARBA" id="ARBA00023136"/>
    </source>
</evidence>
<dbReference type="STRING" id="1560345.AWL63_21265"/>
<dbReference type="KEGG" id="span:AWL63_21265"/>
<feature type="transmembrane region" description="Helical" evidence="6">
    <location>
        <begin position="155"/>
        <end position="175"/>
    </location>
</feature>